<feature type="domain" description="NADP-dependent oxidoreductase" evidence="2">
    <location>
        <begin position="1"/>
        <end position="57"/>
    </location>
</feature>
<dbReference type="AlphaFoldDB" id="A0A8J3EMB8"/>
<dbReference type="GO" id="GO:0016491">
    <property type="term" value="F:oxidoreductase activity"/>
    <property type="evidence" value="ECO:0007669"/>
    <property type="project" value="UniProtKB-KW"/>
</dbReference>
<organism evidence="3 4">
    <name type="scientific">Pullulanibacillus pueri</name>
    <dbReference type="NCBI Taxonomy" id="1437324"/>
    <lineage>
        <taxon>Bacteria</taxon>
        <taxon>Bacillati</taxon>
        <taxon>Bacillota</taxon>
        <taxon>Bacilli</taxon>
        <taxon>Bacillales</taxon>
        <taxon>Sporolactobacillaceae</taxon>
        <taxon>Pullulanibacillus</taxon>
    </lineage>
</organism>
<dbReference type="Pfam" id="PF00248">
    <property type="entry name" value="Aldo_ket_red"/>
    <property type="match status" value="1"/>
</dbReference>
<dbReference type="Gene3D" id="3.20.20.100">
    <property type="entry name" value="NADP-dependent oxidoreductase domain"/>
    <property type="match status" value="1"/>
</dbReference>
<comment type="caution">
    <text evidence="3">The sequence shown here is derived from an EMBL/GenBank/DDBJ whole genome shotgun (WGS) entry which is preliminary data.</text>
</comment>
<reference evidence="3" key="1">
    <citation type="journal article" date="2014" name="Int. J. Syst. Evol. Microbiol.">
        <title>Complete genome sequence of Corynebacterium casei LMG S-19264T (=DSM 44701T), isolated from a smear-ripened cheese.</title>
        <authorList>
            <consortium name="US DOE Joint Genome Institute (JGI-PGF)"/>
            <person name="Walter F."/>
            <person name="Albersmeier A."/>
            <person name="Kalinowski J."/>
            <person name="Ruckert C."/>
        </authorList>
    </citation>
    <scope>NUCLEOTIDE SEQUENCE</scope>
    <source>
        <strain evidence="3">CGMCC 1.12777</strain>
    </source>
</reference>
<dbReference type="InterPro" id="IPR023210">
    <property type="entry name" value="NADP_OxRdtase_dom"/>
</dbReference>
<reference evidence="3" key="2">
    <citation type="submission" date="2020-09" db="EMBL/GenBank/DDBJ databases">
        <authorList>
            <person name="Sun Q."/>
            <person name="Zhou Y."/>
        </authorList>
    </citation>
    <scope>NUCLEOTIDE SEQUENCE</scope>
    <source>
        <strain evidence="3">CGMCC 1.12777</strain>
    </source>
</reference>
<evidence type="ECO:0000259" key="2">
    <source>
        <dbReference type="Pfam" id="PF00248"/>
    </source>
</evidence>
<evidence type="ECO:0000313" key="3">
    <source>
        <dbReference type="EMBL" id="GGH82601.1"/>
    </source>
</evidence>
<dbReference type="EMBL" id="BMFV01000015">
    <property type="protein sequence ID" value="GGH82601.1"/>
    <property type="molecule type" value="Genomic_DNA"/>
</dbReference>
<protein>
    <recommendedName>
        <fullName evidence="2">NADP-dependent oxidoreductase domain-containing protein</fullName>
    </recommendedName>
</protein>
<dbReference type="InterPro" id="IPR036812">
    <property type="entry name" value="NAD(P)_OxRdtase_dom_sf"/>
</dbReference>
<evidence type="ECO:0000313" key="4">
    <source>
        <dbReference type="Proteomes" id="UP000656813"/>
    </source>
</evidence>
<dbReference type="PANTHER" id="PTHR43364">
    <property type="entry name" value="NADH-SPECIFIC METHYLGLYOXAL REDUCTASE-RELATED"/>
    <property type="match status" value="1"/>
</dbReference>
<dbReference type="PANTHER" id="PTHR43364:SF4">
    <property type="entry name" value="NAD(P)-LINKED OXIDOREDUCTASE SUPERFAMILY PROTEIN"/>
    <property type="match status" value="1"/>
</dbReference>
<proteinExistence type="predicted"/>
<name>A0A8J3EMB8_9BACL</name>
<evidence type="ECO:0000256" key="1">
    <source>
        <dbReference type="ARBA" id="ARBA00023002"/>
    </source>
</evidence>
<sequence length="61" mass="6401">MAKEKAVQPAQLALAWLLKRSPVMLPIPGTSSVGHVEDNIAAASIELSEDEFEALAGAVTK</sequence>
<accession>A0A8J3EMB8</accession>
<dbReference type="SUPFAM" id="SSF51430">
    <property type="entry name" value="NAD(P)-linked oxidoreductase"/>
    <property type="match status" value="1"/>
</dbReference>
<keyword evidence="1" id="KW-0560">Oxidoreductase</keyword>
<keyword evidence="4" id="KW-1185">Reference proteome</keyword>
<dbReference type="InterPro" id="IPR050523">
    <property type="entry name" value="AKR_Detox_Biosynth"/>
</dbReference>
<dbReference type="Proteomes" id="UP000656813">
    <property type="component" value="Unassembled WGS sequence"/>
</dbReference>
<gene>
    <name evidence="3" type="ORF">GCM10007096_22230</name>
</gene>